<dbReference type="InParanoid" id="D8LKW3"/>
<dbReference type="InterPro" id="IPR011009">
    <property type="entry name" value="Kinase-like_dom_sf"/>
</dbReference>
<evidence type="ECO:0000259" key="16">
    <source>
        <dbReference type="PROSITE" id="PS51285"/>
    </source>
</evidence>
<keyword evidence="5" id="KW-0808">Transferase</keyword>
<dbReference type="AlphaFoldDB" id="D8LKW3"/>
<feature type="compositionally biased region" description="Basic and acidic residues" evidence="13">
    <location>
        <begin position="56"/>
        <end position="67"/>
    </location>
</feature>
<keyword evidence="6 12" id="KW-0547">Nucleotide-binding</keyword>
<feature type="binding site" evidence="12">
    <location>
        <position position="552"/>
    </location>
    <ligand>
        <name>ATP</name>
        <dbReference type="ChEBI" id="CHEBI:30616"/>
    </ligand>
</feature>
<dbReference type="EC" id="2.7.11.12" evidence="2"/>
<dbReference type="PROSITE" id="PS51285">
    <property type="entry name" value="AGC_KINASE_CTER"/>
    <property type="match status" value="1"/>
</dbReference>
<evidence type="ECO:0000313" key="18">
    <source>
        <dbReference type="Proteomes" id="UP000002630"/>
    </source>
</evidence>
<dbReference type="EMBL" id="FN649760">
    <property type="protein sequence ID" value="CBN80096.1"/>
    <property type="molecule type" value="Genomic_DNA"/>
</dbReference>
<feature type="domain" description="Protein kinase" evidence="14">
    <location>
        <begin position="513"/>
        <end position="809"/>
    </location>
</feature>
<dbReference type="CDD" id="cd00038">
    <property type="entry name" value="CAP_ED"/>
    <property type="match status" value="1"/>
</dbReference>
<dbReference type="InterPro" id="IPR008271">
    <property type="entry name" value="Ser/Thr_kinase_AS"/>
</dbReference>
<dbReference type="GO" id="GO:0005524">
    <property type="term" value="F:ATP binding"/>
    <property type="evidence" value="ECO:0007669"/>
    <property type="project" value="UniProtKB-UniRule"/>
</dbReference>
<dbReference type="Gene3D" id="1.10.510.10">
    <property type="entry name" value="Transferase(Phosphotransferase) domain 1"/>
    <property type="match status" value="1"/>
</dbReference>
<feature type="domain" description="Cyclic nucleotide-binding" evidence="15">
    <location>
        <begin position="161"/>
        <end position="239"/>
    </location>
</feature>
<reference evidence="17 18" key="1">
    <citation type="journal article" date="2010" name="Nature">
        <title>The Ectocarpus genome and the independent evolution of multicellularity in brown algae.</title>
        <authorList>
            <person name="Cock J.M."/>
            <person name="Sterck L."/>
            <person name="Rouze P."/>
            <person name="Scornet D."/>
            <person name="Allen A.E."/>
            <person name="Amoutzias G."/>
            <person name="Anthouard V."/>
            <person name="Artiguenave F."/>
            <person name="Aury J.M."/>
            <person name="Badger J.H."/>
            <person name="Beszteri B."/>
            <person name="Billiau K."/>
            <person name="Bonnet E."/>
            <person name="Bothwell J.H."/>
            <person name="Bowler C."/>
            <person name="Boyen C."/>
            <person name="Brownlee C."/>
            <person name="Carrano C.J."/>
            <person name="Charrier B."/>
            <person name="Cho G.Y."/>
            <person name="Coelho S.M."/>
            <person name="Collen J."/>
            <person name="Corre E."/>
            <person name="Da Silva C."/>
            <person name="Delage L."/>
            <person name="Delaroque N."/>
            <person name="Dittami S.M."/>
            <person name="Doulbeau S."/>
            <person name="Elias M."/>
            <person name="Farnham G."/>
            <person name="Gachon C.M."/>
            <person name="Gschloessl B."/>
            <person name="Heesch S."/>
            <person name="Jabbari K."/>
            <person name="Jubin C."/>
            <person name="Kawai H."/>
            <person name="Kimura K."/>
            <person name="Kloareg B."/>
            <person name="Kupper F.C."/>
            <person name="Lang D."/>
            <person name="Le Bail A."/>
            <person name="Leblanc C."/>
            <person name="Lerouge P."/>
            <person name="Lohr M."/>
            <person name="Lopez P.J."/>
            <person name="Martens C."/>
            <person name="Maumus F."/>
            <person name="Michel G."/>
            <person name="Miranda-Saavedra D."/>
            <person name="Morales J."/>
            <person name="Moreau H."/>
            <person name="Motomura T."/>
            <person name="Nagasato C."/>
            <person name="Napoli C.A."/>
            <person name="Nelson D.R."/>
            <person name="Nyvall-Collen P."/>
            <person name="Peters A.F."/>
            <person name="Pommier C."/>
            <person name="Potin P."/>
            <person name="Poulain J."/>
            <person name="Quesneville H."/>
            <person name="Read B."/>
            <person name="Rensing S.A."/>
            <person name="Ritter A."/>
            <person name="Rousvoal S."/>
            <person name="Samanta M."/>
            <person name="Samson G."/>
            <person name="Schroeder D.C."/>
            <person name="Segurens B."/>
            <person name="Strittmatter M."/>
            <person name="Tonon T."/>
            <person name="Tregear J.W."/>
            <person name="Valentin K."/>
            <person name="von Dassow P."/>
            <person name="Yamagishi T."/>
            <person name="Van de Peer Y."/>
            <person name="Wincker P."/>
        </authorList>
    </citation>
    <scope>NUCLEOTIDE SEQUENCE [LARGE SCALE GENOMIC DNA]</scope>
    <source>
        <strain evidence="18">Ec32 / CCAP1310/4</strain>
    </source>
</reference>
<dbReference type="Pfam" id="PF00027">
    <property type="entry name" value="cNMP_binding"/>
    <property type="match status" value="1"/>
</dbReference>
<evidence type="ECO:0000256" key="9">
    <source>
        <dbReference type="ARBA" id="ARBA00022992"/>
    </source>
</evidence>
<name>D8LKW3_ECTSI</name>
<evidence type="ECO:0000256" key="1">
    <source>
        <dbReference type="ARBA" id="ARBA00006352"/>
    </source>
</evidence>
<dbReference type="PROSITE" id="PS00107">
    <property type="entry name" value="PROTEIN_KINASE_ATP"/>
    <property type="match status" value="1"/>
</dbReference>
<feature type="compositionally biased region" description="Pro residues" evidence="13">
    <location>
        <begin position="305"/>
        <end position="314"/>
    </location>
</feature>
<evidence type="ECO:0000256" key="12">
    <source>
        <dbReference type="PROSITE-ProRule" id="PRU10141"/>
    </source>
</evidence>
<dbReference type="GO" id="GO:0004691">
    <property type="term" value="F:cAMP-dependent protein kinase activity"/>
    <property type="evidence" value="ECO:0007669"/>
    <property type="project" value="TreeGrafter"/>
</dbReference>
<evidence type="ECO:0000256" key="8">
    <source>
        <dbReference type="ARBA" id="ARBA00022840"/>
    </source>
</evidence>
<dbReference type="InterPro" id="IPR017441">
    <property type="entry name" value="Protein_kinase_ATP_BS"/>
</dbReference>
<evidence type="ECO:0000256" key="4">
    <source>
        <dbReference type="ARBA" id="ARBA00022535"/>
    </source>
</evidence>
<keyword evidence="7 17" id="KW-0418">Kinase</keyword>
<evidence type="ECO:0000256" key="7">
    <source>
        <dbReference type="ARBA" id="ARBA00022777"/>
    </source>
</evidence>
<comment type="similarity">
    <text evidence="1">Belongs to the protein kinase superfamily. AGC Ser/Thr protein kinase family. cGMP subfamily.</text>
</comment>
<dbReference type="Gene3D" id="2.60.120.10">
    <property type="entry name" value="Jelly Rolls"/>
    <property type="match status" value="2"/>
</dbReference>
<evidence type="ECO:0000256" key="13">
    <source>
        <dbReference type="SAM" id="MobiDB-lite"/>
    </source>
</evidence>
<accession>D8LKW3</accession>
<dbReference type="InterPro" id="IPR000719">
    <property type="entry name" value="Prot_kinase_dom"/>
</dbReference>
<proteinExistence type="inferred from homology"/>
<feature type="domain" description="AGC-kinase C-terminal" evidence="16">
    <location>
        <begin position="810"/>
        <end position="858"/>
    </location>
</feature>
<evidence type="ECO:0000259" key="15">
    <source>
        <dbReference type="PROSITE" id="PS50042"/>
    </source>
</evidence>
<dbReference type="InterPro" id="IPR014710">
    <property type="entry name" value="RmlC-like_jellyroll"/>
</dbReference>
<dbReference type="SMART" id="SM00220">
    <property type="entry name" value="S_TKc"/>
    <property type="match status" value="1"/>
</dbReference>
<keyword evidence="18" id="KW-1185">Reference proteome</keyword>
<feature type="compositionally biased region" description="Basic and acidic residues" evidence="13">
    <location>
        <begin position="12"/>
        <end position="27"/>
    </location>
</feature>
<keyword evidence="3" id="KW-0723">Serine/threonine-protein kinase</keyword>
<dbReference type="InterPro" id="IPR000961">
    <property type="entry name" value="AGC-kinase_C"/>
</dbReference>
<protein>
    <recommendedName>
        <fullName evidence="2">cGMP-dependent protein kinase</fullName>
        <ecNumber evidence="2">2.7.11.12</ecNumber>
    </recommendedName>
</protein>
<evidence type="ECO:0000256" key="2">
    <source>
        <dbReference type="ARBA" id="ARBA00012428"/>
    </source>
</evidence>
<keyword evidence="9" id="KW-0142">cGMP-binding</keyword>
<feature type="compositionally biased region" description="Basic and acidic residues" evidence="13">
    <location>
        <begin position="354"/>
        <end position="365"/>
    </location>
</feature>
<dbReference type="GO" id="GO:0005952">
    <property type="term" value="C:cAMP-dependent protein kinase complex"/>
    <property type="evidence" value="ECO:0007669"/>
    <property type="project" value="TreeGrafter"/>
</dbReference>
<dbReference type="InterPro" id="IPR018490">
    <property type="entry name" value="cNMP-bd_dom_sf"/>
</dbReference>
<dbReference type="SMART" id="SM00100">
    <property type="entry name" value="cNMP"/>
    <property type="match status" value="1"/>
</dbReference>
<keyword evidence="8 12" id="KW-0067">ATP-binding</keyword>
<dbReference type="Pfam" id="PF00069">
    <property type="entry name" value="Pkinase"/>
    <property type="match status" value="1"/>
</dbReference>
<evidence type="ECO:0000256" key="10">
    <source>
        <dbReference type="ARBA" id="ARBA00047298"/>
    </source>
</evidence>
<dbReference type="InterPro" id="IPR000595">
    <property type="entry name" value="cNMP-bd_dom"/>
</dbReference>
<feature type="compositionally biased region" description="Low complexity" evidence="13">
    <location>
        <begin position="344"/>
        <end position="353"/>
    </location>
</feature>
<dbReference type="STRING" id="2880.D8LKW3"/>
<evidence type="ECO:0000256" key="6">
    <source>
        <dbReference type="ARBA" id="ARBA00022741"/>
    </source>
</evidence>
<feature type="region of interest" description="Disordered" evidence="13">
    <location>
        <begin position="289"/>
        <end position="388"/>
    </location>
</feature>
<gene>
    <name evidence="17" type="primary">cAMP</name>
    <name evidence="17" type="ORF">Esi_0031_0079</name>
</gene>
<dbReference type="PRINTS" id="PR00103">
    <property type="entry name" value="CAMPKINASE"/>
</dbReference>
<evidence type="ECO:0000256" key="11">
    <source>
        <dbReference type="ARBA" id="ARBA00047462"/>
    </source>
</evidence>
<dbReference type="GO" id="GO:0030553">
    <property type="term" value="F:cGMP binding"/>
    <property type="evidence" value="ECO:0007669"/>
    <property type="project" value="UniProtKB-KW"/>
</dbReference>
<dbReference type="Gene3D" id="3.30.200.20">
    <property type="entry name" value="Phosphorylase Kinase, domain 1"/>
    <property type="match status" value="1"/>
</dbReference>
<dbReference type="PANTHER" id="PTHR24353">
    <property type="entry name" value="CYCLIC NUCLEOTIDE-DEPENDENT PROTEIN KINASE"/>
    <property type="match status" value="1"/>
</dbReference>
<dbReference type="GO" id="GO:0004692">
    <property type="term" value="F:cGMP-dependent protein kinase activity"/>
    <property type="evidence" value="ECO:0007669"/>
    <property type="project" value="UniProtKB-EC"/>
</dbReference>
<dbReference type="SUPFAM" id="SSF56112">
    <property type="entry name" value="Protein kinase-like (PK-like)"/>
    <property type="match status" value="1"/>
</dbReference>
<dbReference type="OrthoDB" id="189466at2759"/>
<dbReference type="PROSITE" id="PS50011">
    <property type="entry name" value="PROTEIN_KINASE_DOM"/>
    <property type="match status" value="1"/>
</dbReference>
<evidence type="ECO:0000256" key="5">
    <source>
        <dbReference type="ARBA" id="ARBA00022679"/>
    </source>
</evidence>
<dbReference type="PROSITE" id="PS50042">
    <property type="entry name" value="CNMP_BINDING_3"/>
    <property type="match status" value="2"/>
</dbReference>
<comment type="catalytic activity">
    <reaction evidence="11">
        <text>L-seryl-[protein] + ATP = O-phospho-L-seryl-[protein] + ADP + H(+)</text>
        <dbReference type="Rhea" id="RHEA:17989"/>
        <dbReference type="Rhea" id="RHEA-COMP:9863"/>
        <dbReference type="Rhea" id="RHEA-COMP:11604"/>
        <dbReference type="ChEBI" id="CHEBI:15378"/>
        <dbReference type="ChEBI" id="CHEBI:29999"/>
        <dbReference type="ChEBI" id="CHEBI:30616"/>
        <dbReference type="ChEBI" id="CHEBI:83421"/>
        <dbReference type="ChEBI" id="CHEBI:456216"/>
        <dbReference type="EC" id="2.7.11.12"/>
    </reaction>
</comment>
<sequence>MGGAASVQKSGTADRSEFASYRDDFHKAKGAGVTNREIFDKMSRARVALPDDGDDDKARQPKKEPNRQIRAGSHQHIQHQGSSMSAKLVPDNPRRNSVLGITSHDNKKHRRDQIFEDGFDFTLADTRKEMAKQQGGFDKTKEVFQDGNDKLILEALVNFFFIGEESTNQMNSLIDTMEKSSCRSGEWLMQEGEPGDAMYVIKTGKLEVYVGGTLTRHVGPGCAVGELALLYHTPRSASVKDPLDKQAASRLAGAFTTIQLREGETVSTEGGTVDRCYLIEYGSVEVKSSTVDSPELIRKQLRPAVPKPDTPRPAPRSSSKGGGSTAASGSIQETPPEGDDISNAAAAAVLASGGEEKKSAEEGGRYEGQANDGDDGDRAGEGARTTQRSLVLGPGTFLGMPVLLCAGKGKRGGCWAPVPETIDLGKGGAGAGDGNAASTQGLKFAGAICPVSITAKEDLRLSYFTPSQFETIVGPIREIFSQLLRGRPSLLKKAKSQRFIGKALDDRFLPEDFKTEVFLGTGSFGRVTLVTFKDKAKQEEADLGEIEHFALKALSKKAVVDRGQLAHVKDEKLLLQNMTHPLILGLYSTFQDANSIYFLMEAVTAGEMWSIIYEGVSGFAEGDLPIEHGRFYAACVLEALSYMHARGVAYRDLKPENIMVDGQGYPRLIDLGFAKKIPFTIIVDGKPEVHPKSFTMCGTPEYLAPEFIFNAGHDKSVDCWALGVLTFEYTAGYTPFQSPGEPTDITALFTRIAGSKVATSKSVFPPNYDTKAGNEHSRDIVSRFLQADPSQRLGNLAGGIDEARKHPYFAEIDWNALAHKRMPAPWKPPHSLAPPAVDEGNHKDVPVFTGDNSIFANW</sequence>
<comment type="catalytic activity">
    <reaction evidence="10">
        <text>L-threonyl-[protein] + ATP = O-phospho-L-threonyl-[protein] + ADP + H(+)</text>
        <dbReference type="Rhea" id="RHEA:46608"/>
        <dbReference type="Rhea" id="RHEA-COMP:11060"/>
        <dbReference type="Rhea" id="RHEA-COMP:11605"/>
        <dbReference type="ChEBI" id="CHEBI:15378"/>
        <dbReference type="ChEBI" id="CHEBI:30013"/>
        <dbReference type="ChEBI" id="CHEBI:30616"/>
        <dbReference type="ChEBI" id="CHEBI:61977"/>
        <dbReference type="ChEBI" id="CHEBI:456216"/>
        <dbReference type="EC" id="2.7.11.12"/>
    </reaction>
</comment>
<feature type="region of interest" description="Disordered" evidence="13">
    <location>
        <begin position="1"/>
        <end position="92"/>
    </location>
</feature>
<dbReference type="Proteomes" id="UP000002630">
    <property type="component" value="Unassembled WGS sequence"/>
</dbReference>
<dbReference type="PROSITE" id="PS00108">
    <property type="entry name" value="PROTEIN_KINASE_ST"/>
    <property type="match status" value="1"/>
</dbReference>
<evidence type="ECO:0000256" key="3">
    <source>
        <dbReference type="ARBA" id="ARBA00022527"/>
    </source>
</evidence>
<evidence type="ECO:0000259" key="14">
    <source>
        <dbReference type="PROSITE" id="PS50011"/>
    </source>
</evidence>
<evidence type="ECO:0000313" key="17">
    <source>
        <dbReference type="EMBL" id="CBN80096.1"/>
    </source>
</evidence>
<dbReference type="PANTHER" id="PTHR24353:SF143">
    <property type="entry name" value="PROTEIN KINASE DOMAIN-CONTAINING PROTEIN"/>
    <property type="match status" value="1"/>
</dbReference>
<keyword evidence="4" id="KW-0140">cGMP</keyword>
<dbReference type="eggNOG" id="KOG0614">
    <property type="taxonomic scope" value="Eukaryota"/>
</dbReference>
<organism evidence="17 18">
    <name type="scientific">Ectocarpus siliculosus</name>
    <name type="common">Brown alga</name>
    <name type="synonym">Conferva siliculosa</name>
    <dbReference type="NCBI Taxonomy" id="2880"/>
    <lineage>
        <taxon>Eukaryota</taxon>
        <taxon>Sar</taxon>
        <taxon>Stramenopiles</taxon>
        <taxon>Ochrophyta</taxon>
        <taxon>PX clade</taxon>
        <taxon>Phaeophyceae</taxon>
        <taxon>Ectocarpales</taxon>
        <taxon>Ectocarpaceae</taxon>
        <taxon>Ectocarpus</taxon>
    </lineage>
</organism>
<dbReference type="eggNOG" id="KOG0616">
    <property type="taxonomic scope" value="Eukaryota"/>
</dbReference>
<dbReference type="SUPFAM" id="SSF51206">
    <property type="entry name" value="cAMP-binding domain-like"/>
    <property type="match status" value="2"/>
</dbReference>
<feature type="domain" description="Cyclic nucleotide-binding" evidence="15">
    <location>
        <begin position="239"/>
        <end position="286"/>
    </location>
</feature>